<name>A0A8S5N4K0_9CAUD</name>
<accession>A0A8S5N4K0</accession>
<evidence type="ECO:0000313" key="2">
    <source>
        <dbReference type="EMBL" id="DAD89613.1"/>
    </source>
</evidence>
<dbReference type="SUPFAM" id="SSF143100">
    <property type="entry name" value="TTHA1013/TTHA0281-like"/>
    <property type="match status" value="1"/>
</dbReference>
<evidence type="ECO:0000259" key="1">
    <source>
        <dbReference type="Pfam" id="PF15919"/>
    </source>
</evidence>
<dbReference type="Pfam" id="PF15919">
    <property type="entry name" value="HicB_lk_antitox"/>
    <property type="match status" value="1"/>
</dbReference>
<feature type="domain" description="HicB-like antitoxin of toxin-antitoxin system" evidence="1">
    <location>
        <begin position="5"/>
        <end position="129"/>
    </location>
</feature>
<organism evidence="2">
    <name type="scientific">Siphoviridae sp. ctnFo11</name>
    <dbReference type="NCBI Taxonomy" id="2826454"/>
    <lineage>
        <taxon>Viruses</taxon>
        <taxon>Duplodnaviria</taxon>
        <taxon>Heunggongvirae</taxon>
        <taxon>Uroviricota</taxon>
        <taxon>Caudoviricetes</taxon>
    </lineage>
</organism>
<dbReference type="EMBL" id="BK015066">
    <property type="protein sequence ID" value="DAD89613.1"/>
    <property type="molecule type" value="Genomic_DNA"/>
</dbReference>
<protein>
    <submittedName>
        <fullName evidence="2">HicB-like antitoxin</fullName>
    </submittedName>
</protein>
<dbReference type="InterPro" id="IPR031807">
    <property type="entry name" value="HicB-like"/>
</dbReference>
<sequence>MKQVYPVIFTQLDDKKHTVLIEVPDLEILTEGFGMPNAIEMARDAIGLKVITMEDQKEKIPNPRMIKEIDALQGTFAQEGEGLVSMVDVDFAEYRRRMDNKTVRRNVTLPNWLNQEAEKAHINVSGVLQEALMLKLGVHR</sequence>
<dbReference type="InterPro" id="IPR035069">
    <property type="entry name" value="TTHA1013/TTHA0281-like"/>
</dbReference>
<dbReference type="Gene3D" id="3.30.160.250">
    <property type="match status" value="1"/>
</dbReference>
<reference evidence="2" key="1">
    <citation type="journal article" date="2021" name="Proc. Natl. Acad. Sci. U.S.A.">
        <title>A Catalog of Tens of Thousands of Viruses from Human Metagenomes Reveals Hidden Associations with Chronic Diseases.</title>
        <authorList>
            <person name="Tisza M.J."/>
            <person name="Buck C.B."/>
        </authorList>
    </citation>
    <scope>NUCLEOTIDE SEQUENCE</scope>
    <source>
        <strain evidence="2">CtnFo11</strain>
    </source>
</reference>
<proteinExistence type="predicted"/>